<proteinExistence type="predicted"/>
<evidence type="ECO:0000313" key="2">
    <source>
        <dbReference type="Proteomes" id="UP000299102"/>
    </source>
</evidence>
<dbReference type="EMBL" id="BGZK01000449">
    <property type="protein sequence ID" value="GBP44276.1"/>
    <property type="molecule type" value="Genomic_DNA"/>
</dbReference>
<evidence type="ECO:0000313" key="1">
    <source>
        <dbReference type="EMBL" id="GBP44276.1"/>
    </source>
</evidence>
<gene>
    <name evidence="1" type="ORF">EVAR_22160_1</name>
</gene>
<organism evidence="1 2">
    <name type="scientific">Eumeta variegata</name>
    <name type="common">Bagworm moth</name>
    <name type="synonym">Eumeta japonica</name>
    <dbReference type="NCBI Taxonomy" id="151549"/>
    <lineage>
        <taxon>Eukaryota</taxon>
        <taxon>Metazoa</taxon>
        <taxon>Ecdysozoa</taxon>
        <taxon>Arthropoda</taxon>
        <taxon>Hexapoda</taxon>
        <taxon>Insecta</taxon>
        <taxon>Pterygota</taxon>
        <taxon>Neoptera</taxon>
        <taxon>Endopterygota</taxon>
        <taxon>Lepidoptera</taxon>
        <taxon>Glossata</taxon>
        <taxon>Ditrysia</taxon>
        <taxon>Tineoidea</taxon>
        <taxon>Psychidae</taxon>
        <taxon>Oiketicinae</taxon>
        <taxon>Eumeta</taxon>
    </lineage>
</organism>
<sequence>MGLSHHLRNGNKVSNGLVRFSYVQLPIGAQWPLIAAPSAVICIPVTFTAPPGGARVAVTCSVIIRWSCAA</sequence>
<dbReference type="Proteomes" id="UP000299102">
    <property type="component" value="Unassembled WGS sequence"/>
</dbReference>
<reference evidence="1 2" key="1">
    <citation type="journal article" date="2019" name="Commun. Biol.">
        <title>The bagworm genome reveals a unique fibroin gene that provides high tensile strength.</title>
        <authorList>
            <person name="Kono N."/>
            <person name="Nakamura H."/>
            <person name="Ohtoshi R."/>
            <person name="Tomita M."/>
            <person name="Numata K."/>
            <person name="Arakawa K."/>
        </authorList>
    </citation>
    <scope>NUCLEOTIDE SEQUENCE [LARGE SCALE GENOMIC DNA]</scope>
</reference>
<dbReference type="AlphaFoldDB" id="A0A4C1VYB9"/>
<comment type="caution">
    <text evidence="1">The sequence shown here is derived from an EMBL/GenBank/DDBJ whole genome shotgun (WGS) entry which is preliminary data.</text>
</comment>
<accession>A0A4C1VYB9</accession>
<protein>
    <submittedName>
        <fullName evidence="1">Uncharacterized protein</fullName>
    </submittedName>
</protein>
<name>A0A4C1VYB9_EUMVA</name>
<keyword evidence="2" id="KW-1185">Reference proteome</keyword>